<dbReference type="NCBIfam" id="TIGR01439">
    <property type="entry name" value="lp_hng_hel_AbrB"/>
    <property type="match status" value="1"/>
</dbReference>
<protein>
    <recommendedName>
        <fullName evidence="1">SpoVT-AbrB domain-containing protein</fullName>
    </recommendedName>
</protein>
<evidence type="ECO:0000313" key="3">
    <source>
        <dbReference type="Proteomes" id="UP000094707"/>
    </source>
</evidence>
<dbReference type="OrthoDB" id="30861at2157"/>
<gene>
    <name evidence="2" type="ORF">MCBB_1318</name>
</gene>
<accession>A0A1D3L2T4</accession>
<feature type="domain" description="SpoVT-AbrB" evidence="1">
    <location>
        <begin position="12"/>
        <end position="36"/>
    </location>
</feature>
<dbReference type="Proteomes" id="UP000094707">
    <property type="component" value="Chromosome I"/>
</dbReference>
<dbReference type="KEGG" id="mcub:MCBB_1318"/>
<dbReference type="Pfam" id="PF04014">
    <property type="entry name" value="MazE_antitoxin"/>
    <property type="match status" value="1"/>
</dbReference>
<dbReference type="GeneID" id="30412160"/>
<dbReference type="Gene3D" id="2.10.260.10">
    <property type="match status" value="1"/>
</dbReference>
<dbReference type="InterPro" id="IPR037914">
    <property type="entry name" value="SpoVT-AbrB_sf"/>
</dbReference>
<dbReference type="STRING" id="118062.MCBB_1318"/>
<name>A0A1D3L2T4_9EURY</name>
<dbReference type="GO" id="GO:0003677">
    <property type="term" value="F:DNA binding"/>
    <property type="evidence" value="ECO:0007669"/>
    <property type="project" value="InterPro"/>
</dbReference>
<evidence type="ECO:0000259" key="1">
    <source>
        <dbReference type="Pfam" id="PF04014"/>
    </source>
</evidence>
<dbReference type="InterPro" id="IPR007159">
    <property type="entry name" value="SpoVT-AbrB_dom"/>
</dbReference>
<evidence type="ECO:0000313" key="2">
    <source>
        <dbReference type="EMBL" id="SCG85876.1"/>
    </source>
</evidence>
<sequence length="82" mass="9537">MPTITKDYKVKIPKKVRKDLNIQQGDEVVFVKNKDKNWVLMTLEGLTDKIVERSSDIEETITESREGFRKGSLKNLKSLDNR</sequence>
<dbReference type="AlphaFoldDB" id="A0A1D3L2T4"/>
<dbReference type="EMBL" id="LT607756">
    <property type="protein sequence ID" value="SCG85876.1"/>
    <property type="molecule type" value="Genomic_DNA"/>
</dbReference>
<proteinExistence type="predicted"/>
<dbReference type="RefSeq" id="WP_071906989.1">
    <property type="nucleotide sequence ID" value="NZ_LT607756.1"/>
</dbReference>
<organism evidence="2 3">
    <name type="scientific">Methanobacterium congolense</name>
    <dbReference type="NCBI Taxonomy" id="118062"/>
    <lineage>
        <taxon>Archaea</taxon>
        <taxon>Methanobacteriati</taxon>
        <taxon>Methanobacteriota</taxon>
        <taxon>Methanomada group</taxon>
        <taxon>Methanobacteria</taxon>
        <taxon>Methanobacteriales</taxon>
        <taxon>Methanobacteriaceae</taxon>
        <taxon>Methanobacterium</taxon>
    </lineage>
</organism>
<dbReference type="SUPFAM" id="SSF89447">
    <property type="entry name" value="AbrB/MazE/MraZ-like"/>
    <property type="match status" value="1"/>
</dbReference>
<keyword evidence="3" id="KW-1185">Reference proteome</keyword>
<reference evidence="2 3" key="1">
    <citation type="submission" date="2016-08" db="EMBL/GenBank/DDBJ databases">
        <authorList>
            <person name="Seilhamer J.J."/>
        </authorList>
    </citation>
    <scope>NUCLEOTIDE SEQUENCE [LARGE SCALE GENOMIC DNA]</scope>
    <source>
        <strain evidence="2">Buetzberg</strain>
    </source>
</reference>